<gene>
    <name evidence="2" type="ORF">Y717_02255</name>
</gene>
<keyword evidence="3" id="KW-1185">Reference proteome</keyword>
<reference evidence="2 3" key="1">
    <citation type="submission" date="2013-12" db="EMBL/GenBank/DDBJ databases">
        <title>Annotated genome of Streptomyces scopuliridis.</title>
        <authorList>
            <person name="Olson J.B."/>
        </authorList>
    </citation>
    <scope>NUCLEOTIDE SEQUENCE [LARGE SCALE GENOMIC DNA]</scope>
    <source>
        <strain evidence="2 3">RB72</strain>
    </source>
</reference>
<dbReference type="EMBL" id="AZSP01000342">
    <property type="protein sequence ID" value="PVE05218.1"/>
    <property type="molecule type" value="Genomic_DNA"/>
</dbReference>
<feature type="compositionally biased region" description="Low complexity" evidence="1">
    <location>
        <begin position="15"/>
        <end position="36"/>
    </location>
</feature>
<comment type="caution">
    <text evidence="2">The sequence shown here is derived from an EMBL/GenBank/DDBJ whole genome shotgun (WGS) entry which is preliminary data.</text>
</comment>
<evidence type="ECO:0000256" key="1">
    <source>
        <dbReference type="SAM" id="MobiDB-lite"/>
    </source>
</evidence>
<evidence type="ECO:0000313" key="2">
    <source>
        <dbReference type="EMBL" id="PVE05218.1"/>
    </source>
</evidence>
<dbReference type="AlphaFoldDB" id="A0A2T7SQP5"/>
<accession>A0A2T7SQP5</accession>
<name>A0A2T7SQP5_9ACTN</name>
<dbReference type="Proteomes" id="UP000245992">
    <property type="component" value="Unassembled WGS sequence"/>
</dbReference>
<evidence type="ECO:0000313" key="3">
    <source>
        <dbReference type="Proteomes" id="UP000245992"/>
    </source>
</evidence>
<organism evidence="2 3">
    <name type="scientific">Streptomyces scopuliridis RB72</name>
    <dbReference type="NCBI Taxonomy" id="1440053"/>
    <lineage>
        <taxon>Bacteria</taxon>
        <taxon>Bacillati</taxon>
        <taxon>Actinomycetota</taxon>
        <taxon>Actinomycetes</taxon>
        <taxon>Kitasatosporales</taxon>
        <taxon>Streptomycetaceae</taxon>
        <taxon>Streptomyces</taxon>
    </lineage>
</organism>
<feature type="region of interest" description="Disordered" evidence="1">
    <location>
        <begin position="1"/>
        <end position="73"/>
    </location>
</feature>
<proteinExistence type="predicted"/>
<dbReference type="STRING" id="1440053.GCA_000718095_04294"/>
<dbReference type="RefSeq" id="WP_051746111.1">
    <property type="nucleotide sequence ID" value="NZ_AZSP01000342.1"/>
</dbReference>
<protein>
    <submittedName>
        <fullName evidence="2">Uncharacterized protein</fullName>
    </submittedName>
</protein>
<sequence>MIPEQQPRRVVPHTPQATSSQAAPSQAASPWASAPARPKERATSRLRKVVEGLPDWEPLPPGEMTVRRPKKDL</sequence>